<organism evidence="1">
    <name type="scientific">Rhizophora mucronata</name>
    <name type="common">Asiatic mangrove</name>
    <dbReference type="NCBI Taxonomy" id="61149"/>
    <lineage>
        <taxon>Eukaryota</taxon>
        <taxon>Viridiplantae</taxon>
        <taxon>Streptophyta</taxon>
        <taxon>Embryophyta</taxon>
        <taxon>Tracheophyta</taxon>
        <taxon>Spermatophyta</taxon>
        <taxon>Magnoliopsida</taxon>
        <taxon>eudicotyledons</taxon>
        <taxon>Gunneridae</taxon>
        <taxon>Pentapetalae</taxon>
        <taxon>rosids</taxon>
        <taxon>fabids</taxon>
        <taxon>Malpighiales</taxon>
        <taxon>Rhizophoraceae</taxon>
        <taxon>Rhizophora</taxon>
    </lineage>
</organism>
<name>A0A2P2NK37_RHIMU</name>
<proteinExistence type="predicted"/>
<protein>
    <submittedName>
        <fullName evidence="1">Uncharacterized protein</fullName>
    </submittedName>
</protein>
<reference evidence="1" key="1">
    <citation type="submission" date="2018-02" db="EMBL/GenBank/DDBJ databases">
        <title>Rhizophora mucronata_Transcriptome.</title>
        <authorList>
            <person name="Meera S.P."/>
            <person name="Sreeshan A."/>
            <person name="Augustine A."/>
        </authorList>
    </citation>
    <scope>NUCLEOTIDE SEQUENCE</scope>
    <source>
        <tissue evidence="1">Leaf</tissue>
    </source>
</reference>
<accession>A0A2P2NK37</accession>
<sequence length="14" mass="1779">MLDEIKRKIQEFQT</sequence>
<evidence type="ECO:0000313" key="1">
    <source>
        <dbReference type="EMBL" id="MBX42760.1"/>
    </source>
</evidence>
<dbReference type="EMBL" id="GGEC01062276">
    <property type="protein sequence ID" value="MBX42760.1"/>
    <property type="molecule type" value="Transcribed_RNA"/>
</dbReference>